<dbReference type="SUPFAM" id="SSF50494">
    <property type="entry name" value="Trypsin-like serine proteases"/>
    <property type="match status" value="1"/>
</dbReference>
<protein>
    <submittedName>
        <fullName evidence="3">Serine endoprotease</fullName>
    </submittedName>
</protein>
<dbReference type="InterPro" id="IPR001478">
    <property type="entry name" value="PDZ"/>
</dbReference>
<dbReference type="AlphaFoldDB" id="A0A517MNC8"/>
<dbReference type="PANTHER" id="PTHR22939">
    <property type="entry name" value="SERINE PROTEASE FAMILY S1C HTRA-RELATED"/>
    <property type="match status" value="1"/>
</dbReference>
<gene>
    <name evidence="3" type="ORF">FF011L_51950</name>
</gene>
<dbReference type="Gene3D" id="2.30.42.10">
    <property type="match status" value="1"/>
</dbReference>
<dbReference type="Proteomes" id="UP000320672">
    <property type="component" value="Chromosome"/>
</dbReference>
<dbReference type="KEGG" id="rml:FF011L_51950"/>
<evidence type="ECO:0000259" key="2">
    <source>
        <dbReference type="PROSITE" id="PS50106"/>
    </source>
</evidence>
<sequence length="369" mass="39649">MANSSSSSSSSNLLNSSNLSHYGVRTIRFAAIGCIGAVVCLLTDAAPLTAQEPKAPAWIQEQFGIQLSNRRDNGSMMKLVTPLSVQAGQATVQVLSNGKPVALGAIVATDGYVLTKRSELSADPLRVRLADGRLFHARIAAVRRSTDLALLHIDEVRKLPRVDFDTEEPEIGSFLVSAGRGKTPIGLGVVGAVPRAIDHKGRLGVALQNDSRGQARVDVVWPDSGADEAGVLRGDRIIAVNGHEETGQQQVILALRGLYPGETVHLTLQREESTVEVEAQIRDFRLMQESENEVRVNGARSLRLSGFDRVLQHDTVLEPDQCGGPVLDTSGKVVGLNIARAGRIVSYALPGSIIRPQLIEMLQEARAQK</sequence>
<dbReference type="Gene3D" id="2.40.10.120">
    <property type="match status" value="2"/>
</dbReference>
<dbReference type="GO" id="GO:0008233">
    <property type="term" value="F:peptidase activity"/>
    <property type="evidence" value="ECO:0007669"/>
    <property type="project" value="UniProtKB-KW"/>
</dbReference>
<keyword evidence="3" id="KW-0645">Protease</keyword>
<dbReference type="InterPro" id="IPR009003">
    <property type="entry name" value="Peptidase_S1_PA"/>
</dbReference>
<comment type="similarity">
    <text evidence="1">Belongs to the peptidase S1C family.</text>
</comment>
<dbReference type="PROSITE" id="PS50106">
    <property type="entry name" value="PDZ"/>
    <property type="match status" value="1"/>
</dbReference>
<dbReference type="PANTHER" id="PTHR22939:SF129">
    <property type="entry name" value="SERINE PROTEASE HTRA2, MITOCHONDRIAL"/>
    <property type="match status" value="1"/>
</dbReference>
<evidence type="ECO:0000313" key="3">
    <source>
        <dbReference type="EMBL" id="QDS96386.1"/>
    </source>
</evidence>
<dbReference type="GO" id="GO:0006508">
    <property type="term" value="P:proteolysis"/>
    <property type="evidence" value="ECO:0007669"/>
    <property type="project" value="UniProtKB-KW"/>
</dbReference>
<organism evidence="3 4">
    <name type="scientific">Roseimaritima multifibrata</name>
    <dbReference type="NCBI Taxonomy" id="1930274"/>
    <lineage>
        <taxon>Bacteria</taxon>
        <taxon>Pseudomonadati</taxon>
        <taxon>Planctomycetota</taxon>
        <taxon>Planctomycetia</taxon>
        <taxon>Pirellulales</taxon>
        <taxon>Pirellulaceae</taxon>
        <taxon>Roseimaritima</taxon>
    </lineage>
</organism>
<evidence type="ECO:0000256" key="1">
    <source>
        <dbReference type="ARBA" id="ARBA00010541"/>
    </source>
</evidence>
<reference evidence="3 4" key="1">
    <citation type="submission" date="2019-02" db="EMBL/GenBank/DDBJ databases">
        <title>Deep-cultivation of Planctomycetes and their phenomic and genomic characterization uncovers novel biology.</title>
        <authorList>
            <person name="Wiegand S."/>
            <person name="Jogler M."/>
            <person name="Boedeker C."/>
            <person name="Pinto D."/>
            <person name="Vollmers J."/>
            <person name="Rivas-Marin E."/>
            <person name="Kohn T."/>
            <person name="Peeters S.H."/>
            <person name="Heuer A."/>
            <person name="Rast P."/>
            <person name="Oberbeckmann S."/>
            <person name="Bunk B."/>
            <person name="Jeske O."/>
            <person name="Meyerdierks A."/>
            <person name="Storesund J.E."/>
            <person name="Kallscheuer N."/>
            <person name="Luecker S."/>
            <person name="Lage O.M."/>
            <person name="Pohl T."/>
            <person name="Merkel B.J."/>
            <person name="Hornburger P."/>
            <person name="Mueller R.-W."/>
            <person name="Bruemmer F."/>
            <person name="Labrenz M."/>
            <person name="Spormann A.M."/>
            <person name="Op den Camp H."/>
            <person name="Overmann J."/>
            <person name="Amann R."/>
            <person name="Jetten M.S.M."/>
            <person name="Mascher T."/>
            <person name="Medema M.H."/>
            <person name="Devos D.P."/>
            <person name="Kaster A.-K."/>
            <person name="Ovreas L."/>
            <person name="Rohde M."/>
            <person name="Galperin M.Y."/>
            <person name="Jogler C."/>
        </authorList>
    </citation>
    <scope>NUCLEOTIDE SEQUENCE [LARGE SCALE GENOMIC DNA]</scope>
    <source>
        <strain evidence="3 4">FF011L</strain>
    </source>
</reference>
<dbReference type="OrthoDB" id="268129at2"/>
<dbReference type="SMART" id="SM00228">
    <property type="entry name" value="PDZ"/>
    <property type="match status" value="1"/>
</dbReference>
<accession>A0A517MNC8</accession>
<dbReference type="InterPro" id="IPR036034">
    <property type="entry name" value="PDZ_sf"/>
</dbReference>
<keyword evidence="3" id="KW-0378">Hydrolase</keyword>
<feature type="domain" description="PDZ" evidence="2">
    <location>
        <begin position="192"/>
        <end position="256"/>
    </location>
</feature>
<proteinExistence type="inferred from homology"/>
<keyword evidence="4" id="KW-1185">Reference proteome</keyword>
<evidence type="ECO:0000313" key="4">
    <source>
        <dbReference type="Proteomes" id="UP000320672"/>
    </source>
</evidence>
<dbReference type="Pfam" id="PF13180">
    <property type="entry name" value="PDZ_2"/>
    <property type="match status" value="1"/>
</dbReference>
<dbReference type="EMBL" id="CP036262">
    <property type="protein sequence ID" value="QDS96386.1"/>
    <property type="molecule type" value="Genomic_DNA"/>
</dbReference>
<name>A0A517MNC8_9BACT</name>
<dbReference type="SUPFAM" id="SSF50156">
    <property type="entry name" value="PDZ domain-like"/>
    <property type="match status" value="1"/>
</dbReference>